<keyword evidence="1" id="KW-0732">Signal</keyword>
<feature type="signal peptide" evidence="1">
    <location>
        <begin position="1"/>
        <end position="22"/>
    </location>
</feature>
<keyword evidence="3" id="KW-1185">Reference proteome</keyword>
<evidence type="ECO:0008006" key="4">
    <source>
        <dbReference type="Google" id="ProtNLM"/>
    </source>
</evidence>
<name>A0AAV6VIQ1_9ARAC</name>
<evidence type="ECO:0000313" key="2">
    <source>
        <dbReference type="EMBL" id="KAG8195774.1"/>
    </source>
</evidence>
<organism evidence="2 3">
    <name type="scientific">Oedothorax gibbosus</name>
    <dbReference type="NCBI Taxonomy" id="931172"/>
    <lineage>
        <taxon>Eukaryota</taxon>
        <taxon>Metazoa</taxon>
        <taxon>Ecdysozoa</taxon>
        <taxon>Arthropoda</taxon>
        <taxon>Chelicerata</taxon>
        <taxon>Arachnida</taxon>
        <taxon>Araneae</taxon>
        <taxon>Araneomorphae</taxon>
        <taxon>Entelegynae</taxon>
        <taxon>Araneoidea</taxon>
        <taxon>Linyphiidae</taxon>
        <taxon>Erigoninae</taxon>
        <taxon>Oedothorax</taxon>
    </lineage>
</organism>
<accession>A0AAV6VIQ1</accession>
<dbReference type="AlphaFoldDB" id="A0AAV6VIQ1"/>
<evidence type="ECO:0000313" key="3">
    <source>
        <dbReference type="Proteomes" id="UP000827092"/>
    </source>
</evidence>
<gene>
    <name evidence="2" type="ORF">JTE90_004780</name>
</gene>
<evidence type="ECO:0000256" key="1">
    <source>
        <dbReference type="SAM" id="SignalP"/>
    </source>
</evidence>
<comment type="caution">
    <text evidence="2">The sequence shown here is derived from an EMBL/GenBank/DDBJ whole genome shotgun (WGS) entry which is preliminary data.</text>
</comment>
<dbReference type="Proteomes" id="UP000827092">
    <property type="component" value="Unassembled WGS sequence"/>
</dbReference>
<reference evidence="2 3" key="1">
    <citation type="journal article" date="2022" name="Nat. Ecol. Evol.">
        <title>A masculinizing supergene underlies an exaggerated male reproductive morph in a spider.</title>
        <authorList>
            <person name="Hendrickx F."/>
            <person name="De Corte Z."/>
            <person name="Sonet G."/>
            <person name="Van Belleghem S.M."/>
            <person name="Kostlbacher S."/>
            <person name="Vangestel C."/>
        </authorList>
    </citation>
    <scope>NUCLEOTIDE SEQUENCE [LARGE SCALE GENOMIC DNA]</scope>
    <source>
        <strain evidence="2">W744_W776</strain>
    </source>
</reference>
<feature type="chain" id="PRO_5043675383" description="Secreted protein" evidence="1">
    <location>
        <begin position="23"/>
        <end position="100"/>
    </location>
</feature>
<dbReference type="EMBL" id="JAFNEN010000078">
    <property type="protein sequence ID" value="KAG8195774.1"/>
    <property type="molecule type" value="Genomic_DNA"/>
</dbReference>
<protein>
    <recommendedName>
        <fullName evidence="4">Secreted protein</fullName>
    </recommendedName>
</protein>
<proteinExistence type="predicted"/>
<sequence>MLLSRCTLVMSLVLLSWTCVEGHYYLSKALLHGAGVGMMLQAFRPRFMPIPIPFPTGLFSGFLRQYEQHHKEPEKKPVVHKDHQPQIIIIQAHQPEPVWF</sequence>